<name>A0A392NG44_9FABA</name>
<accession>A0A392NG44</accession>
<feature type="domain" description="DUF7751" evidence="3">
    <location>
        <begin position="136"/>
        <end position="186"/>
    </location>
</feature>
<feature type="non-terminal residue" evidence="4">
    <location>
        <position position="1"/>
    </location>
</feature>
<dbReference type="PANTHER" id="PTHR45644:SF83">
    <property type="entry name" value="P-LOOP CONTAINING NUCLEOSIDE TRIPHOSPHATE HYDROLASES SUPERFAMILY PROTEIN"/>
    <property type="match status" value="1"/>
</dbReference>
<organism evidence="4 5">
    <name type="scientific">Trifolium medium</name>
    <dbReference type="NCBI Taxonomy" id="97028"/>
    <lineage>
        <taxon>Eukaryota</taxon>
        <taxon>Viridiplantae</taxon>
        <taxon>Streptophyta</taxon>
        <taxon>Embryophyta</taxon>
        <taxon>Tracheophyta</taxon>
        <taxon>Spermatophyta</taxon>
        <taxon>Magnoliopsida</taxon>
        <taxon>eudicotyledons</taxon>
        <taxon>Gunneridae</taxon>
        <taxon>Pentapetalae</taxon>
        <taxon>rosids</taxon>
        <taxon>fabids</taxon>
        <taxon>Fabales</taxon>
        <taxon>Fabaceae</taxon>
        <taxon>Papilionoideae</taxon>
        <taxon>50 kb inversion clade</taxon>
        <taxon>NPAAA clade</taxon>
        <taxon>Hologalegina</taxon>
        <taxon>IRL clade</taxon>
        <taxon>Trifolieae</taxon>
        <taxon>Trifolium</taxon>
    </lineage>
</organism>
<protein>
    <submittedName>
        <fullName evidence="4">Peroxisomal biogenesis factor 6-like</fullName>
    </submittedName>
</protein>
<keyword evidence="2" id="KW-0067">ATP-binding</keyword>
<dbReference type="GO" id="GO:0005741">
    <property type="term" value="C:mitochondrial outer membrane"/>
    <property type="evidence" value="ECO:0007669"/>
    <property type="project" value="TreeGrafter"/>
</dbReference>
<keyword evidence="5" id="KW-1185">Reference proteome</keyword>
<dbReference type="InterPro" id="IPR051701">
    <property type="entry name" value="Mito_OM_Translocase_MSP1"/>
</dbReference>
<evidence type="ECO:0000313" key="4">
    <source>
        <dbReference type="EMBL" id="MCH98105.1"/>
    </source>
</evidence>
<evidence type="ECO:0000259" key="3">
    <source>
        <dbReference type="Pfam" id="PF24933"/>
    </source>
</evidence>
<proteinExistence type="predicted"/>
<dbReference type="InterPro" id="IPR056653">
    <property type="entry name" value="DUF7751"/>
</dbReference>
<dbReference type="GO" id="GO:0005524">
    <property type="term" value="F:ATP binding"/>
    <property type="evidence" value="ECO:0007669"/>
    <property type="project" value="UniProtKB-KW"/>
</dbReference>
<dbReference type="Proteomes" id="UP000265520">
    <property type="component" value="Unassembled WGS sequence"/>
</dbReference>
<dbReference type="EMBL" id="LXQA010036726">
    <property type="protein sequence ID" value="MCH98105.1"/>
    <property type="molecule type" value="Genomic_DNA"/>
</dbReference>
<evidence type="ECO:0000313" key="5">
    <source>
        <dbReference type="Proteomes" id="UP000265520"/>
    </source>
</evidence>
<dbReference type="PANTHER" id="PTHR45644">
    <property type="entry name" value="AAA ATPASE, PUTATIVE (AFU_ORTHOLOGUE AFUA_2G12920)-RELATED-RELATED"/>
    <property type="match status" value="1"/>
</dbReference>
<dbReference type="Pfam" id="PF24933">
    <property type="entry name" value="DUF7751"/>
    <property type="match status" value="1"/>
</dbReference>
<reference evidence="4 5" key="1">
    <citation type="journal article" date="2018" name="Front. Plant Sci.">
        <title>Red Clover (Trifolium pratense) and Zigzag Clover (T. medium) - A Picture of Genomic Similarities and Differences.</title>
        <authorList>
            <person name="Dluhosova J."/>
            <person name="Istvanek J."/>
            <person name="Nedelnik J."/>
            <person name="Repkova J."/>
        </authorList>
    </citation>
    <scope>NUCLEOTIDE SEQUENCE [LARGE SCALE GENOMIC DNA]</scope>
    <source>
        <strain evidence="5">cv. 10/8</strain>
        <tissue evidence="4">Leaf</tissue>
    </source>
</reference>
<evidence type="ECO:0000256" key="2">
    <source>
        <dbReference type="ARBA" id="ARBA00022840"/>
    </source>
</evidence>
<dbReference type="AlphaFoldDB" id="A0A392NG44"/>
<comment type="caution">
    <text evidence="4">The sequence shown here is derived from an EMBL/GenBank/DDBJ whole genome shotgun (WGS) entry which is preliminary data.</text>
</comment>
<evidence type="ECO:0000256" key="1">
    <source>
        <dbReference type="ARBA" id="ARBA00022741"/>
    </source>
</evidence>
<keyword evidence="1" id="KW-0547">Nucleotide-binding</keyword>
<gene>
    <name evidence="4" type="ORF">A2U01_0019104</name>
</gene>
<sequence>PSKSTSRYFLDEKPFLNSLYKVLVSISETGSVILYIKDVEKIFLRSPRMYSLFQQLLNKLSGSMLVLGSRQYGLKDQFIKIDEKLTMLFPYNIDIKLPQDEAHLKIWKSQLKEATKKTQLKDYTIRVAEVLAANDLDCDDLDTISHTDMMLLSKHTEEIVASATFNHLKDTKNPEYRNGVLILSAKR</sequence>